<evidence type="ECO:0000256" key="4">
    <source>
        <dbReference type="ARBA" id="ARBA00022989"/>
    </source>
</evidence>
<dbReference type="InterPro" id="IPR038359">
    <property type="entry name" value="Connexin_N_sf"/>
</dbReference>
<keyword evidence="4 7" id="KW-1133">Transmembrane helix</keyword>
<evidence type="ECO:0000313" key="10">
    <source>
        <dbReference type="Proteomes" id="UP001158576"/>
    </source>
</evidence>
<dbReference type="PRINTS" id="PR00206">
    <property type="entry name" value="CONNEXIN"/>
</dbReference>
<dbReference type="PANTHER" id="PTHR11984">
    <property type="entry name" value="CONNEXIN"/>
    <property type="match status" value="1"/>
</dbReference>
<dbReference type="EMBL" id="OU015569">
    <property type="protein sequence ID" value="CAG5095707.1"/>
    <property type="molecule type" value="Genomic_DNA"/>
</dbReference>
<feature type="region of interest" description="Disordered" evidence="6">
    <location>
        <begin position="184"/>
        <end position="205"/>
    </location>
</feature>
<evidence type="ECO:0000256" key="2">
    <source>
        <dbReference type="ARBA" id="ARBA00022475"/>
    </source>
</evidence>
<dbReference type="SMART" id="SM01089">
    <property type="entry name" value="Connexin_CCC"/>
    <property type="match status" value="1"/>
</dbReference>
<feature type="domain" description="Connexin cysteine-rich" evidence="8">
    <location>
        <begin position="225"/>
        <end position="293"/>
    </location>
</feature>
<protein>
    <submittedName>
        <fullName evidence="9">Oidioi.mRNA.OKI2018_I69.XSR.g14302.t1.cds</fullName>
    </submittedName>
</protein>
<evidence type="ECO:0000313" key="9">
    <source>
        <dbReference type="EMBL" id="CAG5095707.1"/>
    </source>
</evidence>
<sequence length="341" mass="39477">MAGWHVVESYLEQTGKHSTLVGKYWISTFLALRLLLLCSIVDDAFGDTDLECDTKTPGCERMCINHFYPLKPQSYWSIQMLFISLPIMIFMVYTSHKQEKIAIARQLKRAHINKEKEEIEKQFTEKIKQLEDDRETLQKKRDVADQLYETPQGKRMTGAELERLFTEEENRLNELQKQAVENLTKAEKKEEDTDDCATKSSGSDNSTPPKLFLGYVSMVFFRTLIEALFLAYYFQIYAWKMVMPETYQCDREPCNDVVTCYVERPHQKTIVIWIMFMTGCCTVFVGILELFSCGFSKIADAWNNRHDDITKEYKVGQMSNVKMALQYQAAIGGPVPSLQTS</sequence>
<dbReference type="InterPro" id="IPR019570">
    <property type="entry name" value="Connexin_CCC"/>
</dbReference>
<dbReference type="Gene3D" id="1.20.1440.80">
    <property type="entry name" value="Gap junction channel protein cysteine-rich domain"/>
    <property type="match status" value="1"/>
</dbReference>
<keyword evidence="5 7" id="KW-0472">Membrane</keyword>
<organism evidence="9 10">
    <name type="scientific">Oikopleura dioica</name>
    <name type="common">Tunicate</name>
    <dbReference type="NCBI Taxonomy" id="34765"/>
    <lineage>
        <taxon>Eukaryota</taxon>
        <taxon>Metazoa</taxon>
        <taxon>Chordata</taxon>
        <taxon>Tunicata</taxon>
        <taxon>Appendicularia</taxon>
        <taxon>Copelata</taxon>
        <taxon>Oikopleuridae</taxon>
        <taxon>Oikopleura</taxon>
    </lineage>
</organism>
<keyword evidence="2" id="KW-1003">Cell membrane</keyword>
<evidence type="ECO:0000256" key="1">
    <source>
        <dbReference type="ARBA" id="ARBA00004651"/>
    </source>
</evidence>
<dbReference type="InterPro" id="IPR000500">
    <property type="entry name" value="Connexin"/>
</dbReference>
<accession>A0ABN7S9D7</accession>
<evidence type="ECO:0000256" key="5">
    <source>
        <dbReference type="ARBA" id="ARBA00023136"/>
    </source>
</evidence>
<dbReference type="InterPro" id="IPR013092">
    <property type="entry name" value="Connexin_N"/>
</dbReference>
<reference evidence="9 10" key="1">
    <citation type="submission" date="2021-04" db="EMBL/GenBank/DDBJ databases">
        <authorList>
            <person name="Bliznina A."/>
        </authorList>
    </citation>
    <scope>NUCLEOTIDE SEQUENCE [LARGE SCALE GENOMIC DNA]</scope>
</reference>
<evidence type="ECO:0000256" key="6">
    <source>
        <dbReference type="SAM" id="MobiDB-lite"/>
    </source>
</evidence>
<feature type="transmembrane region" description="Helical" evidence="7">
    <location>
        <begin position="212"/>
        <end position="234"/>
    </location>
</feature>
<feature type="transmembrane region" description="Helical" evidence="7">
    <location>
        <begin position="270"/>
        <end position="291"/>
    </location>
</feature>
<dbReference type="PANTHER" id="PTHR11984:SF53">
    <property type="entry name" value="GAP JUNCTION PROTEIN"/>
    <property type="match status" value="1"/>
</dbReference>
<evidence type="ECO:0000256" key="7">
    <source>
        <dbReference type="SAM" id="Phobius"/>
    </source>
</evidence>
<feature type="transmembrane region" description="Helical" evidence="7">
    <location>
        <begin position="75"/>
        <end position="93"/>
    </location>
</feature>
<evidence type="ECO:0000256" key="3">
    <source>
        <dbReference type="ARBA" id="ARBA00022692"/>
    </source>
</evidence>
<keyword evidence="3 7" id="KW-0812">Transmembrane</keyword>
<keyword evidence="10" id="KW-1185">Reference proteome</keyword>
<evidence type="ECO:0000259" key="8">
    <source>
        <dbReference type="SMART" id="SM01089"/>
    </source>
</evidence>
<name>A0ABN7S9D7_OIKDI</name>
<dbReference type="Proteomes" id="UP001158576">
    <property type="component" value="Chromosome XSR"/>
</dbReference>
<comment type="subcellular location">
    <subcellularLocation>
        <location evidence="1">Cell membrane</location>
        <topology evidence="1">Multi-pass membrane protein</topology>
    </subcellularLocation>
</comment>
<proteinExistence type="predicted"/>
<dbReference type="Pfam" id="PF00029">
    <property type="entry name" value="Connexin"/>
    <property type="match status" value="2"/>
</dbReference>
<gene>
    <name evidence="9" type="ORF">OKIOD_LOCUS5860</name>
</gene>